<evidence type="ECO:0000313" key="2">
    <source>
        <dbReference type="EMBL" id="UOE45938.1"/>
    </source>
</evidence>
<gene>
    <name evidence="2" type="ORF">MTO99_09415</name>
</gene>
<reference evidence="2 3" key="1">
    <citation type="submission" date="2022-03" db="EMBL/GenBank/DDBJ databases">
        <title>Mucilaginibacter sp. isolated from the gut of Protaetia brevitarsis seulensis larvae.</title>
        <authorList>
            <person name="Won M."/>
            <person name="Kim S.-J."/>
            <person name="Kwon S.-W."/>
        </authorList>
    </citation>
    <scope>NUCLEOTIDE SEQUENCE [LARGE SCALE GENOMIC DNA]</scope>
    <source>
        <strain evidence="2 3">CFWR-12</strain>
    </source>
</reference>
<name>A0ABY4C384_9MICO</name>
<feature type="compositionally biased region" description="Basic and acidic residues" evidence="1">
    <location>
        <begin position="82"/>
        <end position="91"/>
    </location>
</feature>
<dbReference type="RefSeq" id="WP_243558686.1">
    <property type="nucleotide sequence ID" value="NZ_CP094528.1"/>
</dbReference>
<evidence type="ECO:0000256" key="1">
    <source>
        <dbReference type="SAM" id="MobiDB-lite"/>
    </source>
</evidence>
<feature type="region of interest" description="Disordered" evidence="1">
    <location>
        <begin position="71"/>
        <end position="91"/>
    </location>
</feature>
<dbReference type="Proteomes" id="UP000832097">
    <property type="component" value="Chromosome"/>
</dbReference>
<evidence type="ECO:0000313" key="3">
    <source>
        <dbReference type="Proteomes" id="UP000832097"/>
    </source>
</evidence>
<organism evidence="2 3">
    <name type="scientific">Agromyces larvae</name>
    <dbReference type="NCBI Taxonomy" id="2929802"/>
    <lineage>
        <taxon>Bacteria</taxon>
        <taxon>Bacillati</taxon>
        <taxon>Actinomycetota</taxon>
        <taxon>Actinomycetes</taxon>
        <taxon>Micrococcales</taxon>
        <taxon>Microbacteriaceae</taxon>
        <taxon>Agromyces</taxon>
    </lineage>
</organism>
<dbReference type="EMBL" id="CP094528">
    <property type="protein sequence ID" value="UOE45938.1"/>
    <property type="molecule type" value="Genomic_DNA"/>
</dbReference>
<proteinExistence type="predicted"/>
<accession>A0ABY4C384</accession>
<protein>
    <submittedName>
        <fullName evidence="2">Uncharacterized protein</fullName>
    </submittedName>
</protein>
<sequence>MRYRIIIDTQDAEQEPEAPFTLNVHRDDDDGTPSVLLHEIGTGGGALIGSDIPSMLRDLADAWGSREVIHEGDDESAIRSAAEWRESEKEG</sequence>
<keyword evidence="3" id="KW-1185">Reference proteome</keyword>